<evidence type="ECO:0000313" key="2">
    <source>
        <dbReference type="Proteomes" id="UP000235392"/>
    </source>
</evidence>
<comment type="caution">
    <text evidence="1">The sequence shown here is derived from an EMBL/GenBank/DDBJ whole genome shotgun (WGS) entry which is preliminary data.</text>
</comment>
<evidence type="ECO:0000313" key="1">
    <source>
        <dbReference type="EMBL" id="PLW30037.1"/>
    </source>
</evidence>
<protein>
    <submittedName>
        <fullName evidence="1">Uncharacterized protein</fullName>
    </submittedName>
</protein>
<organism evidence="1 2">
    <name type="scientific">Puccinia coronata f. sp. avenae</name>
    <dbReference type="NCBI Taxonomy" id="200324"/>
    <lineage>
        <taxon>Eukaryota</taxon>
        <taxon>Fungi</taxon>
        <taxon>Dikarya</taxon>
        <taxon>Basidiomycota</taxon>
        <taxon>Pucciniomycotina</taxon>
        <taxon>Pucciniomycetes</taxon>
        <taxon>Pucciniales</taxon>
        <taxon>Pucciniaceae</taxon>
        <taxon>Puccinia</taxon>
    </lineage>
</organism>
<name>A0A2N5TX46_9BASI</name>
<sequence>MDRSPFAVASISVFAIRKKQYLRSCYNTGLGLYKYDTITFSPSDGGIGNVIPFSLQASSFDDDGLLEDYAYVIRGKWLVDNSFPSQTLIFQFNTSCADLLGQIDPMYRLARPCSFVSTRGIVEKVNFNEPEDSVNNDATCLIVMSHQEIDQMSSEIVKFHAEYSIGESKMYFERNSITVGETLLDIEGELSGLCNTNGRIVVNDCLQQTFDRPRLTND</sequence>
<dbReference type="Proteomes" id="UP000235392">
    <property type="component" value="Unassembled WGS sequence"/>
</dbReference>
<dbReference type="EMBL" id="PGCI01000311">
    <property type="protein sequence ID" value="PLW30037.1"/>
    <property type="molecule type" value="Genomic_DNA"/>
</dbReference>
<gene>
    <name evidence="1" type="ORF">PCASD_21285</name>
</gene>
<proteinExistence type="predicted"/>
<dbReference type="AlphaFoldDB" id="A0A2N5TX46"/>
<reference evidence="1 2" key="1">
    <citation type="submission" date="2017-11" db="EMBL/GenBank/DDBJ databases">
        <title>De novo assembly and phasing of dikaryotic genomes from two isolates of Puccinia coronata f. sp. avenae, the causal agent of oat crown rust.</title>
        <authorList>
            <person name="Miller M.E."/>
            <person name="Zhang Y."/>
            <person name="Omidvar V."/>
            <person name="Sperschneider J."/>
            <person name="Schwessinger B."/>
            <person name="Raley C."/>
            <person name="Palmer J.M."/>
            <person name="Garnica D."/>
            <person name="Upadhyaya N."/>
            <person name="Rathjen J."/>
            <person name="Taylor J.M."/>
            <person name="Park R.F."/>
            <person name="Dodds P.N."/>
            <person name="Hirsch C.D."/>
            <person name="Kianian S.F."/>
            <person name="Figueroa M."/>
        </authorList>
    </citation>
    <scope>NUCLEOTIDE SEQUENCE [LARGE SCALE GENOMIC DNA]</scope>
    <source>
        <strain evidence="1">12SD80</strain>
    </source>
</reference>
<accession>A0A2N5TX46</accession>